<dbReference type="Proteomes" id="UP000253153">
    <property type="component" value="Unassembled WGS sequence"/>
</dbReference>
<accession>A0A366RR80</accession>
<dbReference type="RefSeq" id="XP_031015989.1">
    <property type="nucleotide sequence ID" value="XM_031159987.1"/>
</dbReference>
<dbReference type="AlphaFoldDB" id="A0A366RR80"/>
<gene>
    <name evidence="1" type="ORF">FIESC28_05842</name>
</gene>
<evidence type="ECO:0000313" key="1">
    <source>
        <dbReference type="EMBL" id="RBR18920.1"/>
    </source>
</evidence>
<dbReference type="OrthoDB" id="10003767at2759"/>
<comment type="caution">
    <text evidence="1">The sequence shown here is derived from an EMBL/GenBank/DDBJ whole genome shotgun (WGS) entry which is preliminary data.</text>
</comment>
<organism evidence="1 2">
    <name type="scientific">Fusarium coffeatum</name>
    <dbReference type="NCBI Taxonomy" id="231269"/>
    <lineage>
        <taxon>Eukaryota</taxon>
        <taxon>Fungi</taxon>
        <taxon>Dikarya</taxon>
        <taxon>Ascomycota</taxon>
        <taxon>Pezizomycotina</taxon>
        <taxon>Sordariomycetes</taxon>
        <taxon>Hypocreomycetidae</taxon>
        <taxon>Hypocreales</taxon>
        <taxon>Nectriaceae</taxon>
        <taxon>Fusarium</taxon>
        <taxon>Fusarium incarnatum-equiseti species complex</taxon>
    </lineage>
</organism>
<reference evidence="1 2" key="1">
    <citation type="submission" date="2018-06" db="EMBL/GenBank/DDBJ databases">
        <title>Fusarium incarnatum-equiseti species complex species 28.</title>
        <authorList>
            <person name="Gardiner D.M."/>
        </authorList>
    </citation>
    <scope>NUCLEOTIDE SEQUENCE [LARGE SCALE GENOMIC DNA]</scope>
    <source>
        <strain evidence="1 2">FIESC_28</strain>
    </source>
</reference>
<name>A0A366RR80_9HYPO</name>
<dbReference type="EMBL" id="QKXC01000119">
    <property type="protein sequence ID" value="RBR18920.1"/>
    <property type="molecule type" value="Genomic_DNA"/>
</dbReference>
<evidence type="ECO:0000313" key="2">
    <source>
        <dbReference type="Proteomes" id="UP000253153"/>
    </source>
</evidence>
<protein>
    <recommendedName>
        <fullName evidence="3">Aminoglycoside phosphotransferase domain-containing protein</fullName>
    </recommendedName>
</protein>
<proteinExistence type="predicted"/>
<evidence type="ECO:0008006" key="3">
    <source>
        <dbReference type="Google" id="ProtNLM"/>
    </source>
</evidence>
<dbReference type="GeneID" id="41995283"/>
<sequence>MTSPNTDIMDQFQAGKAILKYIYTDVIGPTEGKVPRDDEPRIVDRYRIKIDRRSGELSVPKKIEITDEEMRQAIFAATGDTVATSSRYTDGGFSISYKVTVVGKPDTAYIVQMRHHGKVASMDALMKFVDNYNQVKPGVIPMPAVYSIPGEAEHQQRTGFGRQITEFIPGVMAETVYPQMPHSDKLQFVRKMALAWQGVWDLPIHPSELPHQIGELSAEDVDG</sequence>
<keyword evidence="2" id="KW-1185">Reference proteome</keyword>